<dbReference type="GO" id="GO:0016491">
    <property type="term" value="F:oxidoreductase activity"/>
    <property type="evidence" value="ECO:0007669"/>
    <property type="project" value="InterPro"/>
</dbReference>
<dbReference type="InterPro" id="IPR006694">
    <property type="entry name" value="Fatty_acid_hydroxylase"/>
</dbReference>
<evidence type="ECO:0000256" key="1">
    <source>
        <dbReference type="ARBA" id="ARBA00004477"/>
    </source>
</evidence>
<keyword evidence="12" id="KW-1185">Reference proteome</keyword>
<keyword evidence="4" id="KW-0812">Transmembrane</keyword>
<comment type="catalytic activity">
    <reaction evidence="9">
        <text>a long-chain fatty aldehyde + 2 NADPH + O2 + H(+) = a long-chain alkane + formate + 2 NADP(+) + H2O</text>
        <dbReference type="Rhea" id="RHEA:21440"/>
        <dbReference type="ChEBI" id="CHEBI:15377"/>
        <dbReference type="ChEBI" id="CHEBI:15378"/>
        <dbReference type="ChEBI" id="CHEBI:15379"/>
        <dbReference type="ChEBI" id="CHEBI:15740"/>
        <dbReference type="ChEBI" id="CHEBI:17176"/>
        <dbReference type="ChEBI" id="CHEBI:57783"/>
        <dbReference type="ChEBI" id="CHEBI:58349"/>
        <dbReference type="ChEBI" id="CHEBI:83563"/>
        <dbReference type="EC" id="4.1.99.5"/>
    </reaction>
</comment>
<dbReference type="GO" id="GO:0005789">
    <property type="term" value="C:endoplasmic reticulum membrane"/>
    <property type="evidence" value="ECO:0007669"/>
    <property type="project" value="UniProtKB-SubCell"/>
</dbReference>
<dbReference type="Pfam" id="PF04116">
    <property type="entry name" value="FA_hydroxylase"/>
    <property type="match status" value="1"/>
</dbReference>
<keyword evidence="7" id="KW-0472">Membrane</keyword>
<dbReference type="OrthoDB" id="408954at2759"/>
<dbReference type="GO" id="GO:0005506">
    <property type="term" value="F:iron ion binding"/>
    <property type="evidence" value="ECO:0007669"/>
    <property type="project" value="InterPro"/>
</dbReference>
<keyword evidence="6" id="KW-1133">Transmembrane helix</keyword>
<reference evidence="11" key="1">
    <citation type="submission" date="2017-07" db="EMBL/GenBank/DDBJ databases">
        <title>Taro Niue Genome Assembly and Annotation.</title>
        <authorList>
            <person name="Atibalentja N."/>
            <person name="Keating K."/>
            <person name="Fields C.J."/>
        </authorList>
    </citation>
    <scope>NUCLEOTIDE SEQUENCE</scope>
    <source>
        <strain evidence="11">Niue_2</strain>
        <tissue evidence="11">Leaf</tissue>
    </source>
</reference>
<dbReference type="EMBL" id="NMUH01000043">
    <property type="protein sequence ID" value="MQL69633.1"/>
    <property type="molecule type" value="Genomic_DNA"/>
</dbReference>
<comment type="similarity">
    <text evidence="2">Belongs to the sterol desaturase family.</text>
</comment>
<evidence type="ECO:0000259" key="10">
    <source>
        <dbReference type="Pfam" id="PF04116"/>
    </source>
</evidence>
<dbReference type="GO" id="GO:0008610">
    <property type="term" value="P:lipid biosynthetic process"/>
    <property type="evidence" value="ECO:0007669"/>
    <property type="project" value="InterPro"/>
</dbReference>
<evidence type="ECO:0000256" key="2">
    <source>
        <dbReference type="ARBA" id="ARBA00009324"/>
    </source>
</evidence>
<evidence type="ECO:0000256" key="7">
    <source>
        <dbReference type="ARBA" id="ARBA00023136"/>
    </source>
</evidence>
<keyword evidence="5" id="KW-0256">Endoplasmic reticulum</keyword>
<evidence type="ECO:0000256" key="8">
    <source>
        <dbReference type="ARBA" id="ARBA00023239"/>
    </source>
</evidence>
<dbReference type="GO" id="GO:0071771">
    <property type="term" value="F:aldehyde oxygenase (deformylating) activity"/>
    <property type="evidence" value="ECO:0007669"/>
    <property type="project" value="UniProtKB-EC"/>
</dbReference>
<protein>
    <recommendedName>
        <fullName evidence="3">aldehyde oxygenase (deformylating)</fullName>
        <ecNumber evidence="3">4.1.99.5</ecNumber>
    </recommendedName>
</protein>
<name>A0A843TJG9_COLES</name>
<evidence type="ECO:0000256" key="4">
    <source>
        <dbReference type="ARBA" id="ARBA00022692"/>
    </source>
</evidence>
<dbReference type="PANTHER" id="PTHR11863">
    <property type="entry name" value="STEROL DESATURASE"/>
    <property type="match status" value="1"/>
</dbReference>
<gene>
    <name evidence="11" type="ORF">Taro_001913</name>
</gene>
<proteinExistence type="inferred from homology"/>
<evidence type="ECO:0000256" key="9">
    <source>
        <dbReference type="ARBA" id="ARBA00047909"/>
    </source>
</evidence>
<keyword evidence="8" id="KW-0456">Lyase</keyword>
<dbReference type="Proteomes" id="UP000652761">
    <property type="component" value="Unassembled WGS sequence"/>
</dbReference>
<dbReference type="EC" id="4.1.99.5" evidence="3"/>
<dbReference type="InterPro" id="IPR050307">
    <property type="entry name" value="Sterol_Desaturase_Related"/>
</dbReference>
<evidence type="ECO:0000313" key="11">
    <source>
        <dbReference type="EMBL" id="MQL69633.1"/>
    </source>
</evidence>
<evidence type="ECO:0000256" key="3">
    <source>
        <dbReference type="ARBA" id="ARBA00013146"/>
    </source>
</evidence>
<organism evidence="11 12">
    <name type="scientific">Colocasia esculenta</name>
    <name type="common">Wild taro</name>
    <name type="synonym">Arum esculentum</name>
    <dbReference type="NCBI Taxonomy" id="4460"/>
    <lineage>
        <taxon>Eukaryota</taxon>
        <taxon>Viridiplantae</taxon>
        <taxon>Streptophyta</taxon>
        <taxon>Embryophyta</taxon>
        <taxon>Tracheophyta</taxon>
        <taxon>Spermatophyta</taxon>
        <taxon>Magnoliopsida</taxon>
        <taxon>Liliopsida</taxon>
        <taxon>Araceae</taxon>
        <taxon>Aroideae</taxon>
        <taxon>Colocasieae</taxon>
        <taxon>Colocasia</taxon>
    </lineage>
</organism>
<evidence type="ECO:0000313" key="12">
    <source>
        <dbReference type="Proteomes" id="UP000652761"/>
    </source>
</evidence>
<evidence type="ECO:0000256" key="6">
    <source>
        <dbReference type="ARBA" id="ARBA00022989"/>
    </source>
</evidence>
<evidence type="ECO:0000256" key="5">
    <source>
        <dbReference type="ARBA" id="ARBA00022824"/>
    </source>
</evidence>
<dbReference type="AlphaFoldDB" id="A0A843TJG9"/>
<sequence length="267" mass="30123">MAWGGVSDELLPVILPVAAYWTTSGFYQVMLMRSGTKHRLFTSEEESARNLVSRRQVFVRVLQHQTMQMTLAAAVFMGAGGKGTTAASIAAEKVWPPLTASLLQMARQVAVAMLFIDAWQYSWHRLTHTSKFLYKHVHSFHHRMVVPYAYGAQYFHPVDAFVGEIVGGVLSTVVSGMPPRTAAVFFSVLTIKGVDDHCGLWFPNHPFHRFLCNNSAFHAFHHQHEGIKYNFSAYFFANWDKLLGTYMPYSVLERKGGGYELRAAKDN</sequence>
<accession>A0A843TJG9</accession>
<comment type="caution">
    <text evidence="11">The sequence shown here is derived from an EMBL/GenBank/DDBJ whole genome shotgun (WGS) entry which is preliminary data.</text>
</comment>
<feature type="domain" description="Fatty acid hydroxylase" evidence="10">
    <location>
        <begin position="110"/>
        <end position="245"/>
    </location>
</feature>
<comment type="subcellular location">
    <subcellularLocation>
        <location evidence="1">Endoplasmic reticulum membrane</location>
        <topology evidence="1">Multi-pass membrane protein</topology>
    </subcellularLocation>
</comment>